<reference evidence="9 10" key="1">
    <citation type="submission" date="2021-03" db="EMBL/GenBank/DDBJ databases">
        <title>Fibrella sp. HMF5405 genome sequencing and assembly.</title>
        <authorList>
            <person name="Kang H."/>
            <person name="Kim H."/>
            <person name="Bae S."/>
            <person name="Joh K."/>
        </authorList>
    </citation>
    <scope>NUCLEOTIDE SEQUENCE [LARGE SCALE GENOMIC DNA]</scope>
    <source>
        <strain evidence="9 10">HMF5405</strain>
    </source>
</reference>
<feature type="domain" description="TonB-dependent receptor plug" evidence="8">
    <location>
        <begin position="149"/>
        <end position="266"/>
    </location>
</feature>
<keyword evidence="6 7" id="KW-0998">Cell outer membrane</keyword>
<dbReference type="InterPro" id="IPR023996">
    <property type="entry name" value="TonB-dep_OMP_SusC/RagA"/>
</dbReference>
<dbReference type="SUPFAM" id="SSF49464">
    <property type="entry name" value="Carboxypeptidase regulatory domain-like"/>
    <property type="match status" value="1"/>
</dbReference>
<protein>
    <submittedName>
        <fullName evidence="9">SusC/RagA family TonB-linked outer membrane protein</fullName>
    </submittedName>
</protein>
<evidence type="ECO:0000313" key="10">
    <source>
        <dbReference type="Proteomes" id="UP000664628"/>
    </source>
</evidence>
<evidence type="ECO:0000256" key="7">
    <source>
        <dbReference type="PROSITE-ProRule" id="PRU01360"/>
    </source>
</evidence>
<dbReference type="Pfam" id="PF07715">
    <property type="entry name" value="Plug"/>
    <property type="match status" value="1"/>
</dbReference>
<evidence type="ECO:0000256" key="1">
    <source>
        <dbReference type="ARBA" id="ARBA00004571"/>
    </source>
</evidence>
<dbReference type="InterPro" id="IPR023997">
    <property type="entry name" value="TonB-dep_OMP_SusC/RagA_CS"/>
</dbReference>
<organism evidence="9 10">
    <name type="scientific">Fibrella forsythiae</name>
    <dbReference type="NCBI Taxonomy" id="2817061"/>
    <lineage>
        <taxon>Bacteria</taxon>
        <taxon>Pseudomonadati</taxon>
        <taxon>Bacteroidota</taxon>
        <taxon>Cytophagia</taxon>
        <taxon>Cytophagales</taxon>
        <taxon>Spirosomataceae</taxon>
        <taxon>Fibrella</taxon>
    </lineage>
</organism>
<evidence type="ECO:0000256" key="4">
    <source>
        <dbReference type="ARBA" id="ARBA00022692"/>
    </source>
</evidence>
<comment type="similarity">
    <text evidence="7">Belongs to the TonB-dependent receptor family.</text>
</comment>
<dbReference type="EMBL" id="JAFMYW010000003">
    <property type="protein sequence ID" value="MBO0949542.1"/>
    <property type="molecule type" value="Genomic_DNA"/>
</dbReference>
<evidence type="ECO:0000256" key="6">
    <source>
        <dbReference type="ARBA" id="ARBA00023237"/>
    </source>
</evidence>
<evidence type="ECO:0000256" key="5">
    <source>
        <dbReference type="ARBA" id="ARBA00023136"/>
    </source>
</evidence>
<evidence type="ECO:0000256" key="2">
    <source>
        <dbReference type="ARBA" id="ARBA00022448"/>
    </source>
</evidence>
<dbReference type="NCBIfam" id="TIGR04056">
    <property type="entry name" value="OMP_RagA_SusC"/>
    <property type="match status" value="1"/>
</dbReference>
<evidence type="ECO:0000259" key="8">
    <source>
        <dbReference type="Pfam" id="PF07715"/>
    </source>
</evidence>
<evidence type="ECO:0000256" key="3">
    <source>
        <dbReference type="ARBA" id="ARBA00022452"/>
    </source>
</evidence>
<gene>
    <name evidence="9" type="ORF">J2I46_13180</name>
</gene>
<comment type="subcellular location">
    <subcellularLocation>
        <location evidence="1 7">Cell outer membrane</location>
        <topology evidence="1 7">Multi-pass membrane protein</topology>
    </subcellularLocation>
</comment>
<sequence>MQHFIQSIQAVHRAGRRLLGVGGLMLLSLVSHGQDGAEYVTVVAAKAPPKLTGQIKGIVIDAATKKPLTGARVFYKNLTTSITGDDGRFTLAIPGNNVSVGVEGPGYQTREIPVDGRKTLNIALNEGDRPSLFTPLILANHAMPANRLTNAAATADMADIWTRNNETPDSYLQGKIAGLNSIRGSGTANARANLLLRGYTSLMATNQPLIIVDNTLYDNGSYGSSLANNYAENPLANIDVRDISNITVLKDAAVTAQYGTKAANGVIVITTSRAKDLGTRIDLSMNGGMNLAPTSIPVLNATDYRTYLANVLSSGGATTEQLQALPYFNDAQNSGTYYQYHNSTDWQKKLFNNSLSNNMYLKVTGGDNIAKYALSMNYLTNNTALAQSNVSKYSTRFNADLNLSNRLKGIANMSFSYNEANIKDLGFAPKTNPIFLSLVKAPFLSDYEISSTGIASPDYADEDVFRVGNPTVVNNLMQASNRAYRFVGGLGLQYNVMPGLELGANVSVIFDKIKENRFVPRRGILSDTLSNAIAQNQLGSQTKRLFNFNTEVYAAYNKTISYRHEFSARVGVRYLNSRTEQDRILGYNSATDELISAGNGVALLNNLGGGLGEYNWLNTYLNLNYAFADKYFISFSGAMDGSSRFGRQVSTESVGIGGLRYALMPAVSAAWQISSEKFMGNSPFDLLKLRASYGRVGNDDIGNYGARQYYVGQNLLGIQGLIRSNIANPALKWETVTKANLGLDMSFLNDRVSLSLDVFRNKTTDMLIVETTPTVAGISTMLRNGGAMTTSGLEASLNVRMLNRPAIKWDLGVNIGRAASVIDQLPDGNLINSFGAATYLTGVGQAPNAFYGYVAQGVFSTDAQATAAGLQTRQKDGSLRPFRGGDVRFADLDNNKIIDDRDRQIIGNPTPNFFGGISNHVSYGNFSLDALITFVSGNSLYNYTRNVLESVSGTNNQSQAVLNRWRGDGQVTDVPRATLGDPLGNARFSSRWIEDGSYIRLRTVAASYNFPINRALLKYLTFYASANNLLTFTKYLGYDPEFSATNSPFAQGVDNTLEPIQRSVQIGVKFGL</sequence>
<dbReference type="SUPFAM" id="SSF56935">
    <property type="entry name" value="Porins"/>
    <property type="match status" value="1"/>
</dbReference>
<keyword evidence="5 7" id="KW-0472">Membrane</keyword>
<dbReference type="InterPro" id="IPR037066">
    <property type="entry name" value="Plug_dom_sf"/>
</dbReference>
<dbReference type="Gene3D" id="2.40.170.20">
    <property type="entry name" value="TonB-dependent receptor, beta-barrel domain"/>
    <property type="match status" value="1"/>
</dbReference>
<evidence type="ECO:0000313" key="9">
    <source>
        <dbReference type="EMBL" id="MBO0949542.1"/>
    </source>
</evidence>
<comment type="caution">
    <text evidence="9">The sequence shown here is derived from an EMBL/GenBank/DDBJ whole genome shotgun (WGS) entry which is preliminary data.</text>
</comment>
<keyword evidence="2 7" id="KW-0813">Transport</keyword>
<dbReference type="RefSeq" id="WP_207329494.1">
    <property type="nucleotide sequence ID" value="NZ_JAFMYW010000003.1"/>
</dbReference>
<keyword evidence="4 7" id="KW-0812">Transmembrane</keyword>
<dbReference type="Proteomes" id="UP000664628">
    <property type="component" value="Unassembled WGS sequence"/>
</dbReference>
<dbReference type="PROSITE" id="PS52016">
    <property type="entry name" value="TONB_DEPENDENT_REC_3"/>
    <property type="match status" value="1"/>
</dbReference>
<keyword evidence="3 7" id="KW-1134">Transmembrane beta strand</keyword>
<dbReference type="InterPro" id="IPR008969">
    <property type="entry name" value="CarboxyPept-like_regulatory"/>
</dbReference>
<dbReference type="InterPro" id="IPR039426">
    <property type="entry name" value="TonB-dep_rcpt-like"/>
</dbReference>
<name>A0ABS3JHR6_9BACT</name>
<dbReference type="Pfam" id="PF13715">
    <property type="entry name" value="CarbopepD_reg_2"/>
    <property type="match status" value="1"/>
</dbReference>
<keyword evidence="10" id="KW-1185">Reference proteome</keyword>
<accession>A0ABS3JHR6</accession>
<dbReference type="Gene3D" id="2.170.130.10">
    <property type="entry name" value="TonB-dependent receptor, plug domain"/>
    <property type="match status" value="1"/>
</dbReference>
<proteinExistence type="inferred from homology"/>
<dbReference type="InterPro" id="IPR012910">
    <property type="entry name" value="Plug_dom"/>
</dbReference>
<dbReference type="NCBIfam" id="TIGR04057">
    <property type="entry name" value="SusC_RagA_signa"/>
    <property type="match status" value="1"/>
</dbReference>
<dbReference type="Gene3D" id="2.60.40.1120">
    <property type="entry name" value="Carboxypeptidase-like, regulatory domain"/>
    <property type="match status" value="1"/>
</dbReference>
<dbReference type="InterPro" id="IPR036942">
    <property type="entry name" value="Beta-barrel_TonB_sf"/>
</dbReference>